<evidence type="ECO:0000313" key="2">
    <source>
        <dbReference type="Proteomes" id="UP000221165"/>
    </source>
</evidence>
<accession>A0A2C6KU15</accession>
<protein>
    <submittedName>
        <fullName evidence="1">Uncharacterized protein</fullName>
    </submittedName>
</protein>
<dbReference type="EMBL" id="MIGC01003151">
    <property type="protein sequence ID" value="PHJ19878.1"/>
    <property type="molecule type" value="Genomic_DNA"/>
</dbReference>
<dbReference type="AlphaFoldDB" id="A0A2C6KU15"/>
<comment type="caution">
    <text evidence="1">The sequence shown here is derived from an EMBL/GenBank/DDBJ whole genome shotgun (WGS) entry which is preliminary data.</text>
</comment>
<evidence type="ECO:0000313" key="1">
    <source>
        <dbReference type="EMBL" id="PHJ19878.1"/>
    </source>
</evidence>
<proteinExistence type="predicted"/>
<reference evidence="1 2" key="1">
    <citation type="journal article" date="2017" name="Int. J. Parasitol.">
        <title>The genome of the protozoan parasite Cystoisospora suis and a reverse vaccinology approach to identify vaccine candidates.</title>
        <authorList>
            <person name="Palmieri N."/>
            <person name="Shrestha A."/>
            <person name="Ruttkowski B."/>
            <person name="Beck T."/>
            <person name="Vogl C."/>
            <person name="Tomley F."/>
            <person name="Blake D.P."/>
            <person name="Joachim A."/>
        </authorList>
    </citation>
    <scope>NUCLEOTIDE SEQUENCE [LARGE SCALE GENOMIC DNA]</scope>
    <source>
        <strain evidence="1 2">Wien I</strain>
    </source>
</reference>
<sequence length="145" mass="15198">MRTRIACTGKDPLIFQEPPQQGSTTSIGVHFGAHTVGQATGDLGFLPDVRCLPRRVGLHELADGIVWGGKSQNHVLVHSRRSKTPDSQGDPSCGSTGGAPPFLCSVDGLDDKGGCQATHSSPESCDFRGGVQLSPSCQDDVCRSP</sequence>
<dbReference type="Proteomes" id="UP000221165">
    <property type="component" value="Unassembled WGS sequence"/>
</dbReference>
<gene>
    <name evidence="1" type="ORF">CSUI_006294</name>
</gene>
<name>A0A2C6KU15_9APIC</name>
<feature type="non-terminal residue" evidence="1">
    <location>
        <position position="145"/>
    </location>
</feature>
<dbReference type="VEuPathDB" id="ToxoDB:CSUI_006294"/>
<dbReference type="GeneID" id="94429669"/>
<keyword evidence="2" id="KW-1185">Reference proteome</keyword>
<dbReference type="RefSeq" id="XP_067921570.1">
    <property type="nucleotide sequence ID" value="XM_068066458.1"/>
</dbReference>
<organism evidence="1 2">
    <name type="scientific">Cystoisospora suis</name>
    <dbReference type="NCBI Taxonomy" id="483139"/>
    <lineage>
        <taxon>Eukaryota</taxon>
        <taxon>Sar</taxon>
        <taxon>Alveolata</taxon>
        <taxon>Apicomplexa</taxon>
        <taxon>Conoidasida</taxon>
        <taxon>Coccidia</taxon>
        <taxon>Eucoccidiorida</taxon>
        <taxon>Eimeriorina</taxon>
        <taxon>Sarcocystidae</taxon>
        <taxon>Cystoisospora</taxon>
    </lineage>
</organism>